<dbReference type="InterPro" id="IPR000182">
    <property type="entry name" value="GNAT_dom"/>
</dbReference>
<evidence type="ECO:0000313" key="2">
    <source>
        <dbReference type="EMBL" id="RLZ09846.1"/>
    </source>
</evidence>
<dbReference type="PANTHER" id="PTHR43792:SF13">
    <property type="entry name" value="ACETYLTRANSFERASE"/>
    <property type="match status" value="1"/>
</dbReference>
<feature type="domain" description="N-acetyltransferase" evidence="1">
    <location>
        <begin position="32"/>
        <end position="175"/>
    </location>
</feature>
<dbReference type="OrthoDB" id="9811523at2"/>
<dbReference type="PANTHER" id="PTHR43792">
    <property type="entry name" value="GNAT FAMILY, PUTATIVE (AFU_ORTHOLOGUE AFUA_3G00765)-RELATED-RELATED"/>
    <property type="match status" value="1"/>
</dbReference>
<dbReference type="Proteomes" id="UP000275348">
    <property type="component" value="Unassembled WGS sequence"/>
</dbReference>
<proteinExistence type="predicted"/>
<accession>A0A3L9MCZ8</accession>
<dbReference type="EMBL" id="RDOJ01000008">
    <property type="protein sequence ID" value="RLZ09846.1"/>
    <property type="molecule type" value="Genomic_DNA"/>
</dbReference>
<dbReference type="SUPFAM" id="SSF55729">
    <property type="entry name" value="Acyl-CoA N-acyltransferases (Nat)"/>
    <property type="match status" value="1"/>
</dbReference>
<evidence type="ECO:0000313" key="3">
    <source>
        <dbReference type="Proteomes" id="UP000275348"/>
    </source>
</evidence>
<sequence length="182" mass="21088">MNVNLFEINPIETERLILIPFTKEIAQDILDSNFESIEALNLKRGTNWPDQDMIETLPKIIFNLSKVIAPTGFESWMIVKKDTKEIIGDVGFKGYNTLFNKANIGYGIIEAERKKGFASEAVKALINWAYTNEALTLISATTLIDNTDSIRLLERLHFIKIEQENDFFYWELNREDYLINYI</sequence>
<keyword evidence="3" id="KW-1185">Reference proteome</keyword>
<comment type="caution">
    <text evidence="2">The sequence shown here is derived from an EMBL/GenBank/DDBJ whole genome shotgun (WGS) entry which is preliminary data.</text>
</comment>
<dbReference type="Gene3D" id="3.40.630.30">
    <property type="match status" value="1"/>
</dbReference>
<dbReference type="PROSITE" id="PS51186">
    <property type="entry name" value="GNAT"/>
    <property type="match status" value="1"/>
</dbReference>
<dbReference type="InterPro" id="IPR016181">
    <property type="entry name" value="Acyl_CoA_acyltransferase"/>
</dbReference>
<name>A0A3L9MCZ8_9FLAO</name>
<dbReference type="RefSeq" id="WP_121934529.1">
    <property type="nucleotide sequence ID" value="NZ_RDOJ01000008.1"/>
</dbReference>
<evidence type="ECO:0000259" key="1">
    <source>
        <dbReference type="PROSITE" id="PS51186"/>
    </source>
</evidence>
<reference evidence="2 3" key="1">
    <citation type="submission" date="2018-10" db="EMBL/GenBank/DDBJ databases">
        <authorList>
            <person name="Chen X."/>
        </authorList>
    </citation>
    <scope>NUCLEOTIDE SEQUENCE [LARGE SCALE GENOMIC DNA]</scope>
    <source>
        <strain evidence="2 3">YIM 102668</strain>
    </source>
</reference>
<protein>
    <submittedName>
        <fullName evidence="2">N-acetyltransferase</fullName>
    </submittedName>
</protein>
<gene>
    <name evidence="2" type="ORF">EAH69_07275</name>
</gene>
<dbReference type="Pfam" id="PF13302">
    <property type="entry name" value="Acetyltransf_3"/>
    <property type="match status" value="1"/>
</dbReference>
<organism evidence="2 3">
    <name type="scientific">Faecalibacter macacae</name>
    <dbReference type="NCBI Taxonomy" id="1859289"/>
    <lineage>
        <taxon>Bacteria</taxon>
        <taxon>Pseudomonadati</taxon>
        <taxon>Bacteroidota</taxon>
        <taxon>Flavobacteriia</taxon>
        <taxon>Flavobacteriales</taxon>
        <taxon>Weeksellaceae</taxon>
        <taxon>Faecalibacter</taxon>
    </lineage>
</organism>
<dbReference type="AlphaFoldDB" id="A0A3L9MCZ8"/>
<dbReference type="GO" id="GO:0016747">
    <property type="term" value="F:acyltransferase activity, transferring groups other than amino-acyl groups"/>
    <property type="evidence" value="ECO:0007669"/>
    <property type="project" value="InterPro"/>
</dbReference>
<dbReference type="InterPro" id="IPR051531">
    <property type="entry name" value="N-acetyltransferase"/>
</dbReference>